<accession>A0A6N7VRV4</accession>
<dbReference type="EMBL" id="VULO01000007">
    <property type="protein sequence ID" value="MSS84509.1"/>
    <property type="molecule type" value="Genomic_DNA"/>
</dbReference>
<keyword evidence="2" id="KW-1185">Reference proteome</keyword>
<organism evidence="1 2">
    <name type="scientific">Scrofimicrobium canadense</name>
    <dbReference type="NCBI Taxonomy" id="2652290"/>
    <lineage>
        <taxon>Bacteria</taxon>
        <taxon>Bacillati</taxon>
        <taxon>Actinomycetota</taxon>
        <taxon>Actinomycetes</taxon>
        <taxon>Actinomycetales</taxon>
        <taxon>Actinomycetaceae</taxon>
        <taxon>Scrofimicrobium</taxon>
    </lineage>
</organism>
<evidence type="ECO:0000313" key="1">
    <source>
        <dbReference type="EMBL" id="MSS84509.1"/>
    </source>
</evidence>
<reference evidence="1 2" key="1">
    <citation type="submission" date="2019-08" db="EMBL/GenBank/DDBJ databases">
        <title>In-depth cultivation of the pig gut microbiome towards novel bacterial diversity and tailored functional studies.</title>
        <authorList>
            <person name="Wylensek D."/>
            <person name="Hitch T.C.A."/>
            <person name="Clavel T."/>
        </authorList>
    </citation>
    <scope>NUCLEOTIDE SEQUENCE [LARGE SCALE GENOMIC DNA]</scope>
    <source>
        <strain evidence="1 2">WB03_NA08</strain>
    </source>
</reference>
<dbReference type="Proteomes" id="UP000470875">
    <property type="component" value="Unassembled WGS sequence"/>
</dbReference>
<sequence length="104" mass="11691">MSCDDRDQRLVELVAGLECTSLKRRAGLRGGQVVPETYPVDFLHCLPEAVQSQYRERAREIIKEARMLGPANPEEITPEIATKAPYDKWVLLEARVALNALEGK</sequence>
<proteinExistence type="predicted"/>
<comment type="caution">
    <text evidence="1">The sequence shown here is derived from an EMBL/GenBank/DDBJ whole genome shotgun (WGS) entry which is preliminary data.</text>
</comment>
<gene>
    <name evidence="1" type="ORF">FYJ24_06970</name>
</gene>
<name>A0A6N7VRV4_9ACTO</name>
<evidence type="ECO:0000313" key="2">
    <source>
        <dbReference type="Proteomes" id="UP000470875"/>
    </source>
</evidence>
<dbReference type="AlphaFoldDB" id="A0A6N7VRV4"/>
<protein>
    <submittedName>
        <fullName evidence="1">Uncharacterized protein</fullName>
    </submittedName>
</protein>
<dbReference type="RefSeq" id="WP_154544923.1">
    <property type="nucleotide sequence ID" value="NZ_VULO01000007.1"/>
</dbReference>